<evidence type="ECO:0000256" key="2">
    <source>
        <dbReference type="ARBA" id="ARBA00022723"/>
    </source>
</evidence>
<keyword evidence="6" id="KW-1185">Reference proteome</keyword>
<accession>A0A084QDN9</accession>
<dbReference type="SUPFAM" id="SSF51316">
    <property type="entry name" value="Mss4-like"/>
    <property type="match status" value="2"/>
</dbReference>
<evidence type="ECO:0000313" key="6">
    <source>
        <dbReference type="Proteomes" id="UP000028524"/>
    </source>
</evidence>
<dbReference type="Pfam" id="PF04828">
    <property type="entry name" value="GFA"/>
    <property type="match status" value="1"/>
</dbReference>
<dbReference type="InterPro" id="IPR011057">
    <property type="entry name" value="Mss4-like_sf"/>
</dbReference>
<evidence type="ECO:0000256" key="3">
    <source>
        <dbReference type="ARBA" id="ARBA00022833"/>
    </source>
</evidence>
<name>A0A084QDN9_STAC4</name>
<dbReference type="OMA" id="CGAFVYE"/>
<sequence length="283" mass="31627">MADSSEQPLKTYRGNCHCGAFVYEAQLPEITSVGECNCSYCYKKGYLFAFPGAENFKVVKGDPEDLQTYTFGNRRCHHKFCRTCGTGIFATVPAGPPRMAIGLNVHTIQDINTWELARNFHDGASVGPRYQQPPHKGDLPTAEIEHGKTYTGGCHCGAVSVAVVTKPLDETFDDMHAPIWFFPMYPQVVLSGDEDKIGYYVMGFGLSRKSFCKVCGIVLTNRWNPDFTQEQEDALPEDIRNFVQGLKPRNPLNLRVLPEVDVSKLKIVQGEGRLRPLPDYVNP</sequence>
<reference evidence="5 6" key="1">
    <citation type="journal article" date="2014" name="BMC Genomics">
        <title>Comparative genome sequencing reveals chemotype-specific gene clusters in the toxigenic black mold Stachybotrys.</title>
        <authorList>
            <person name="Semeiks J."/>
            <person name="Borek D."/>
            <person name="Otwinowski Z."/>
            <person name="Grishin N.V."/>
        </authorList>
    </citation>
    <scope>NUCLEOTIDE SEQUENCE [LARGE SCALE GENOMIC DNA]</scope>
    <source>
        <strain evidence="5 6">IBT 40285</strain>
    </source>
</reference>
<dbReference type="InterPro" id="IPR052355">
    <property type="entry name" value="CENP-V-like"/>
</dbReference>
<dbReference type="Gene3D" id="2.170.150.70">
    <property type="match status" value="2"/>
</dbReference>
<dbReference type="AlphaFoldDB" id="A0A084QDN9"/>
<dbReference type="InterPro" id="IPR006913">
    <property type="entry name" value="CENP-V/GFA"/>
</dbReference>
<dbReference type="Proteomes" id="UP000028524">
    <property type="component" value="Unassembled WGS sequence"/>
</dbReference>
<dbReference type="PANTHER" id="PTHR28620">
    <property type="entry name" value="CENTROMERE PROTEIN V"/>
    <property type="match status" value="1"/>
</dbReference>
<dbReference type="STRING" id="1283841.A0A084QDN9"/>
<keyword evidence="3" id="KW-0862">Zinc</keyword>
<dbReference type="EMBL" id="KL660818">
    <property type="protein sequence ID" value="KFA62074.1"/>
    <property type="molecule type" value="Genomic_DNA"/>
</dbReference>
<feature type="domain" description="CENP-V/GFA" evidence="4">
    <location>
        <begin position="12"/>
        <end position="115"/>
    </location>
</feature>
<protein>
    <recommendedName>
        <fullName evidence="4">CENP-V/GFA domain-containing protein</fullName>
    </recommendedName>
</protein>
<evidence type="ECO:0000259" key="4">
    <source>
        <dbReference type="PROSITE" id="PS51891"/>
    </source>
</evidence>
<dbReference type="PROSITE" id="PS51891">
    <property type="entry name" value="CENP_V_GFA"/>
    <property type="match status" value="1"/>
</dbReference>
<comment type="similarity">
    <text evidence="1">Belongs to the Gfa family.</text>
</comment>
<dbReference type="HOGENOM" id="CLU_055491_0_0_1"/>
<dbReference type="OrthoDB" id="2993351at2759"/>
<dbReference type="GO" id="GO:0016846">
    <property type="term" value="F:carbon-sulfur lyase activity"/>
    <property type="evidence" value="ECO:0007669"/>
    <property type="project" value="InterPro"/>
</dbReference>
<gene>
    <name evidence="5" type="ORF">S40285_09957</name>
</gene>
<evidence type="ECO:0000256" key="1">
    <source>
        <dbReference type="ARBA" id="ARBA00005495"/>
    </source>
</evidence>
<keyword evidence="2" id="KW-0479">Metal-binding</keyword>
<dbReference type="GO" id="GO:0046872">
    <property type="term" value="F:metal ion binding"/>
    <property type="evidence" value="ECO:0007669"/>
    <property type="project" value="UniProtKB-KW"/>
</dbReference>
<dbReference type="InParanoid" id="A0A084QDN9"/>
<dbReference type="PANTHER" id="PTHR28620:SF1">
    <property type="entry name" value="CENP-V_GFA DOMAIN-CONTAINING PROTEIN"/>
    <property type="match status" value="1"/>
</dbReference>
<proteinExistence type="inferred from homology"/>
<organism evidence="5 6">
    <name type="scientific">Stachybotrys chlorohalonatus (strain IBT 40285)</name>
    <dbReference type="NCBI Taxonomy" id="1283841"/>
    <lineage>
        <taxon>Eukaryota</taxon>
        <taxon>Fungi</taxon>
        <taxon>Dikarya</taxon>
        <taxon>Ascomycota</taxon>
        <taxon>Pezizomycotina</taxon>
        <taxon>Sordariomycetes</taxon>
        <taxon>Hypocreomycetidae</taxon>
        <taxon>Hypocreales</taxon>
        <taxon>Stachybotryaceae</taxon>
        <taxon>Stachybotrys</taxon>
    </lineage>
</organism>
<evidence type="ECO:0000313" key="5">
    <source>
        <dbReference type="EMBL" id="KFA62074.1"/>
    </source>
</evidence>